<keyword evidence="4" id="KW-0460">Magnesium</keyword>
<comment type="cofactor">
    <cofactor evidence="1">
        <name>Mg(2+)</name>
        <dbReference type="ChEBI" id="CHEBI:18420"/>
    </cofactor>
</comment>
<sequence>MGSKRQAGVLPFRWHNGQLEVLLVTSRTVGRWVIPKGNVGKKTAQEAASKEAFEEAGLRGRIDPEPLGCYLHGRPGDQRWVDVYLMEVTEELPEWPEQAERQRQWMPLAKAQQQVYEDGLRALLARLPAELERRTSGRALGPVASRALVIGLLLLALALAFGGTYYLARLLQKPEVRQRLKQLEQQDPTSSLQYLQRFPQLT</sequence>
<comment type="caution">
    <text evidence="7">The sequence shown here is derived from an EMBL/GenBank/DDBJ whole genome shotgun (WGS) entry which is preliminary data.</text>
</comment>
<dbReference type="Pfam" id="PF00293">
    <property type="entry name" value="NUDIX"/>
    <property type="match status" value="1"/>
</dbReference>
<dbReference type="GO" id="GO:0046872">
    <property type="term" value="F:metal ion binding"/>
    <property type="evidence" value="ECO:0007669"/>
    <property type="project" value="UniProtKB-KW"/>
</dbReference>
<dbReference type="InterPro" id="IPR000086">
    <property type="entry name" value="NUDIX_hydrolase_dom"/>
</dbReference>
<dbReference type="InterPro" id="IPR047198">
    <property type="entry name" value="DDP-like_NUDIX"/>
</dbReference>
<keyword evidence="3 7" id="KW-0378">Hydrolase</keyword>
<keyword evidence="5" id="KW-1133">Transmembrane helix</keyword>
<evidence type="ECO:0000256" key="3">
    <source>
        <dbReference type="ARBA" id="ARBA00022801"/>
    </source>
</evidence>
<dbReference type="GO" id="GO:0005737">
    <property type="term" value="C:cytoplasm"/>
    <property type="evidence" value="ECO:0007669"/>
    <property type="project" value="TreeGrafter"/>
</dbReference>
<dbReference type="EMBL" id="DSGB01000002">
    <property type="protein sequence ID" value="HER95256.1"/>
    <property type="molecule type" value="Genomic_DNA"/>
</dbReference>
<dbReference type="PANTHER" id="PTHR12629:SF0">
    <property type="entry name" value="DIPHOSPHOINOSITOL-POLYPHOSPHATE DIPHOSPHATASE"/>
    <property type="match status" value="1"/>
</dbReference>
<evidence type="ECO:0000313" key="7">
    <source>
        <dbReference type="EMBL" id="HER95256.1"/>
    </source>
</evidence>
<organism evidence="7">
    <name type="scientific">Rhodothermus marinus</name>
    <name type="common">Rhodothermus obamensis</name>
    <dbReference type="NCBI Taxonomy" id="29549"/>
    <lineage>
        <taxon>Bacteria</taxon>
        <taxon>Pseudomonadati</taxon>
        <taxon>Rhodothermota</taxon>
        <taxon>Rhodothermia</taxon>
        <taxon>Rhodothermales</taxon>
        <taxon>Rhodothermaceae</taxon>
        <taxon>Rhodothermus</taxon>
    </lineage>
</organism>
<evidence type="ECO:0000259" key="6">
    <source>
        <dbReference type="PROSITE" id="PS51462"/>
    </source>
</evidence>
<dbReference type="GO" id="GO:0016462">
    <property type="term" value="F:pyrophosphatase activity"/>
    <property type="evidence" value="ECO:0007669"/>
    <property type="project" value="InterPro"/>
</dbReference>
<dbReference type="CDD" id="cd04666">
    <property type="entry name" value="NUDIX_DIPP2_like_Nudt4"/>
    <property type="match status" value="1"/>
</dbReference>
<dbReference type="PROSITE" id="PS51462">
    <property type="entry name" value="NUDIX"/>
    <property type="match status" value="1"/>
</dbReference>
<protein>
    <submittedName>
        <fullName evidence="7">NUDIX hydrolase</fullName>
    </submittedName>
</protein>
<reference evidence="7" key="1">
    <citation type="journal article" date="2020" name="mSystems">
        <title>Genome- and Community-Level Interaction Insights into Carbon Utilization and Element Cycling Functions of Hydrothermarchaeota in Hydrothermal Sediment.</title>
        <authorList>
            <person name="Zhou Z."/>
            <person name="Liu Y."/>
            <person name="Xu W."/>
            <person name="Pan J."/>
            <person name="Luo Z.H."/>
            <person name="Li M."/>
        </authorList>
    </citation>
    <scope>NUCLEOTIDE SEQUENCE [LARGE SCALE GENOMIC DNA]</scope>
    <source>
        <strain evidence="7">SpSt-143</strain>
    </source>
</reference>
<dbReference type="SUPFAM" id="SSF55811">
    <property type="entry name" value="Nudix"/>
    <property type="match status" value="1"/>
</dbReference>
<keyword evidence="5" id="KW-0472">Membrane</keyword>
<dbReference type="Gene3D" id="3.90.79.10">
    <property type="entry name" value="Nucleoside Triphosphate Pyrophosphohydrolase"/>
    <property type="match status" value="1"/>
</dbReference>
<dbReference type="AlphaFoldDB" id="A0A7V2F5D5"/>
<keyword evidence="5" id="KW-0812">Transmembrane</keyword>
<feature type="transmembrane region" description="Helical" evidence="5">
    <location>
        <begin position="147"/>
        <end position="168"/>
    </location>
</feature>
<evidence type="ECO:0000256" key="2">
    <source>
        <dbReference type="ARBA" id="ARBA00022723"/>
    </source>
</evidence>
<accession>A0A7V2F5D5</accession>
<proteinExistence type="predicted"/>
<evidence type="ECO:0000256" key="1">
    <source>
        <dbReference type="ARBA" id="ARBA00001946"/>
    </source>
</evidence>
<name>A0A7V2F5D5_RHOMR</name>
<evidence type="ECO:0000256" key="5">
    <source>
        <dbReference type="SAM" id="Phobius"/>
    </source>
</evidence>
<dbReference type="InterPro" id="IPR015797">
    <property type="entry name" value="NUDIX_hydrolase-like_dom_sf"/>
</dbReference>
<evidence type="ECO:0000256" key="4">
    <source>
        <dbReference type="ARBA" id="ARBA00022842"/>
    </source>
</evidence>
<gene>
    <name evidence="7" type="ORF">ENO59_01850</name>
</gene>
<dbReference type="PANTHER" id="PTHR12629">
    <property type="entry name" value="DIPHOSPHOINOSITOL POLYPHOSPHATE PHOSPHOHYDROLASE"/>
    <property type="match status" value="1"/>
</dbReference>
<feature type="domain" description="Nudix hydrolase" evidence="6">
    <location>
        <begin position="2"/>
        <end position="129"/>
    </location>
</feature>
<keyword evidence="2" id="KW-0479">Metal-binding</keyword>